<dbReference type="Gene3D" id="3.40.50.720">
    <property type="entry name" value="NAD(P)-binding Rossmann-like Domain"/>
    <property type="match status" value="1"/>
</dbReference>
<dbReference type="InParanoid" id="A0A1Y2AMV7"/>
<evidence type="ECO:0000259" key="3">
    <source>
        <dbReference type="Pfam" id="PF01370"/>
    </source>
</evidence>
<keyword evidence="1" id="KW-0560">Oxidoreductase</keyword>
<dbReference type="EMBL" id="MCFC01000075">
    <property type="protein sequence ID" value="ORY23824.1"/>
    <property type="molecule type" value="Genomic_DNA"/>
</dbReference>
<feature type="domain" description="NAD-dependent epimerase/dehydratase" evidence="3">
    <location>
        <begin position="27"/>
        <end position="285"/>
    </location>
</feature>
<dbReference type="SUPFAM" id="SSF51735">
    <property type="entry name" value="NAD(P)-binding Rossmann-fold domains"/>
    <property type="match status" value="1"/>
</dbReference>
<sequence length="362" mass="40574">MTVTQYGSQRGPIDPLGFPPDFPGPKILVTGATGIGGSHIALALARSGYKVHATTRSKKRSEAFSRKWPAAGITWTIVTNQDTPGVYDEAIKGCEGVVHCAGPFDYKHEVSREILDPSVEGILNVFEAAVKEGTVRRVIHISSVAAIHQHPPTDDQDWSSVTYDETCYNLHEFKVATGEKNEDRQYAYTFSKKFAEEKAQEWLKNNPHNFDVVTFCPATQYGPLVQPLDNLSELDTASRRFYDYTTTATQYIPKDPYPTYTAVKDLAQIVVRAYQTPVASGQRYQVVSGYYNYGRLFSILRKAFPTEAHRFPDVPDDGLPLKPHFFTDSTKAERDFGVLHWTPIEEAIVPEFRDLLVVEAKS</sequence>
<comment type="similarity">
    <text evidence="2">Belongs to the NAD(P)-dependent epimerase/dehydratase family. Dihydroflavonol-4-reductase subfamily.</text>
</comment>
<dbReference type="STRING" id="71784.A0A1Y2AMV7"/>
<proteinExistence type="inferred from homology"/>
<organism evidence="4 5">
    <name type="scientific">Naematelia encephala</name>
    <dbReference type="NCBI Taxonomy" id="71784"/>
    <lineage>
        <taxon>Eukaryota</taxon>
        <taxon>Fungi</taxon>
        <taxon>Dikarya</taxon>
        <taxon>Basidiomycota</taxon>
        <taxon>Agaricomycotina</taxon>
        <taxon>Tremellomycetes</taxon>
        <taxon>Tremellales</taxon>
        <taxon>Naemateliaceae</taxon>
        <taxon>Naematelia</taxon>
    </lineage>
</organism>
<name>A0A1Y2AMV7_9TREE</name>
<protein>
    <recommendedName>
        <fullName evidence="3">NAD-dependent epimerase/dehydratase domain-containing protein</fullName>
    </recommendedName>
</protein>
<dbReference type="InterPro" id="IPR001509">
    <property type="entry name" value="Epimerase_deHydtase"/>
</dbReference>
<dbReference type="OrthoDB" id="2735536at2759"/>
<keyword evidence="5" id="KW-1185">Reference proteome</keyword>
<reference evidence="4 5" key="1">
    <citation type="submission" date="2016-07" db="EMBL/GenBank/DDBJ databases">
        <title>Pervasive Adenine N6-methylation of Active Genes in Fungi.</title>
        <authorList>
            <consortium name="DOE Joint Genome Institute"/>
            <person name="Mondo S.J."/>
            <person name="Dannebaum R.O."/>
            <person name="Kuo R.C."/>
            <person name="Labutti K."/>
            <person name="Haridas S."/>
            <person name="Kuo A."/>
            <person name="Salamov A."/>
            <person name="Ahrendt S.R."/>
            <person name="Lipzen A."/>
            <person name="Sullivan W."/>
            <person name="Andreopoulos W.B."/>
            <person name="Clum A."/>
            <person name="Lindquist E."/>
            <person name="Daum C."/>
            <person name="Ramamoorthy G.K."/>
            <person name="Gryganskyi A."/>
            <person name="Culley D."/>
            <person name="Magnuson J.K."/>
            <person name="James T.Y."/>
            <person name="O'Malley M.A."/>
            <person name="Stajich J.E."/>
            <person name="Spatafora J.W."/>
            <person name="Visel A."/>
            <person name="Grigoriev I.V."/>
        </authorList>
    </citation>
    <scope>NUCLEOTIDE SEQUENCE [LARGE SCALE GENOMIC DNA]</scope>
    <source>
        <strain evidence="4 5">68-887.2</strain>
    </source>
</reference>
<evidence type="ECO:0000313" key="4">
    <source>
        <dbReference type="EMBL" id="ORY23824.1"/>
    </source>
</evidence>
<gene>
    <name evidence="4" type="ORF">BCR39DRAFT_548657</name>
</gene>
<dbReference type="PANTHER" id="PTHR10366">
    <property type="entry name" value="NAD DEPENDENT EPIMERASE/DEHYDRATASE"/>
    <property type="match status" value="1"/>
</dbReference>
<accession>A0A1Y2AMV7</accession>
<dbReference type="Proteomes" id="UP000193986">
    <property type="component" value="Unassembled WGS sequence"/>
</dbReference>
<dbReference type="AlphaFoldDB" id="A0A1Y2AMV7"/>
<dbReference type="Pfam" id="PF01370">
    <property type="entry name" value="Epimerase"/>
    <property type="match status" value="1"/>
</dbReference>
<dbReference type="InterPro" id="IPR036291">
    <property type="entry name" value="NAD(P)-bd_dom_sf"/>
</dbReference>
<evidence type="ECO:0000313" key="5">
    <source>
        <dbReference type="Proteomes" id="UP000193986"/>
    </source>
</evidence>
<dbReference type="GO" id="GO:0016616">
    <property type="term" value="F:oxidoreductase activity, acting on the CH-OH group of donors, NAD or NADP as acceptor"/>
    <property type="evidence" value="ECO:0007669"/>
    <property type="project" value="TreeGrafter"/>
</dbReference>
<evidence type="ECO:0000256" key="2">
    <source>
        <dbReference type="ARBA" id="ARBA00023445"/>
    </source>
</evidence>
<dbReference type="InterPro" id="IPR050425">
    <property type="entry name" value="NAD(P)_dehydrat-like"/>
</dbReference>
<comment type="caution">
    <text evidence="4">The sequence shown here is derived from an EMBL/GenBank/DDBJ whole genome shotgun (WGS) entry which is preliminary data.</text>
</comment>
<dbReference type="PANTHER" id="PTHR10366:SF564">
    <property type="entry name" value="STEROL-4-ALPHA-CARBOXYLATE 3-DEHYDROGENASE, DECARBOXYLATING"/>
    <property type="match status" value="1"/>
</dbReference>
<evidence type="ECO:0000256" key="1">
    <source>
        <dbReference type="ARBA" id="ARBA00023002"/>
    </source>
</evidence>